<evidence type="ECO:0000256" key="7">
    <source>
        <dbReference type="SAM" id="Phobius"/>
    </source>
</evidence>
<keyword evidence="3" id="KW-0813">Transport</keyword>
<dbReference type="Pfam" id="PF07690">
    <property type="entry name" value="MFS_1"/>
    <property type="match status" value="1"/>
</dbReference>
<evidence type="ECO:0000256" key="1">
    <source>
        <dbReference type="ARBA" id="ARBA00004651"/>
    </source>
</evidence>
<evidence type="ECO:0000256" key="3">
    <source>
        <dbReference type="ARBA" id="ARBA00022448"/>
    </source>
</evidence>
<dbReference type="GO" id="GO:0005886">
    <property type="term" value="C:plasma membrane"/>
    <property type="evidence" value="ECO:0007669"/>
    <property type="project" value="UniProtKB-SubCell"/>
</dbReference>
<comment type="similarity">
    <text evidence="2">Belongs to the major facilitator superfamily.</text>
</comment>
<dbReference type="InterPro" id="IPR011701">
    <property type="entry name" value="MFS"/>
</dbReference>
<feature type="transmembrane region" description="Helical" evidence="7">
    <location>
        <begin position="213"/>
        <end position="235"/>
    </location>
</feature>
<evidence type="ECO:0000256" key="2">
    <source>
        <dbReference type="ARBA" id="ARBA00008335"/>
    </source>
</evidence>
<feature type="transmembrane region" description="Helical" evidence="7">
    <location>
        <begin position="171"/>
        <end position="192"/>
    </location>
</feature>
<dbReference type="RefSeq" id="WP_226392022.1">
    <property type="nucleotide sequence ID" value="NZ_JADCKB010000004.1"/>
</dbReference>
<dbReference type="EMBL" id="JADCKB010000004">
    <property type="protein sequence ID" value="MBE5039467.1"/>
    <property type="molecule type" value="Genomic_DNA"/>
</dbReference>
<comment type="subcellular location">
    <subcellularLocation>
        <location evidence="1">Cell membrane</location>
        <topology evidence="1">Multi-pass membrane protein</topology>
    </subcellularLocation>
</comment>
<dbReference type="InterPro" id="IPR051788">
    <property type="entry name" value="MFS_Transporter"/>
</dbReference>
<feature type="transmembrane region" description="Helical" evidence="7">
    <location>
        <begin position="75"/>
        <end position="93"/>
    </location>
</feature>
<feature type="transmembrane region" description="Helical" evidence="7">
    <location>
        <begin position="12"/>
        <end position="35"/>
    </location>
</feature>
<dbReference type="Gene3D" id="1.20.1250.20">
    <property type="entry name" value="MFS general substrate transporter like domains"/>
    <property type="match status" value="2"/>
</dbReference>
<accession>A0A9D5M4U2</accession>
<reference evidence="8" key="1">
    <citation type="submission" date="2020-10" db="EMBL/GenBank/DDBJ databases">
        <title>ChiBAC.</title>
        <authorList>
            <person name="Zenner C."/>
            <person name="Hitch T.C.A."/>
            <person name="Clavel T."/>
        </authorList>
    </citation>
    <scope>NUCLEOTIDE SEQUENCE</scope>
    <source>
        <strain evidence="8">DSM 107454</strain>
    </source>
</reference>
<dbReference type="Proteomes" id="UP000806542">
    <property type="component" value="Unassembled WGS sequence"/>
</dbReference>
<feature type="transmembrane region" description="Helical" evidence="7">
    <location>
        <begin position="247"/>
        <end position="267"/>
    </location>
</feature>
<keyword evidence="6 7" id="KW-0472">Membrane</keyword>
<dbReference type="InterPro" id="IPR036259">
    <property type="entry name" value="MFS_trans_sf"/>
</dbReference>
<feature type="transmembrane region" description="Helical" evidence="7">
    <location>
        <begin position="378"/>
        <end position="401"/>
    </location>
</feature>
<dbReference type="GO" id="GO:0022857">
    <property type="term" value="F:transmembrane transporter activity"/>
    <property type="evidence" value="ECO:0007669"/>
    <property type="project" value="InterPro"/>
</dbReference>
<proteinExistence type="inferred from homology"/>
<organism evidence="8 9">
    <name type="scientific">Ructibacterium gallinarum</name>
    <dbReference type="NCBI Taxonomy" id="2779355"/>
    <lineage>
        <taxon>Bacteria</taxon>
        <taxon>Bacillati</taxon>
        <taxon>Bacillota</taxon>
        <taxon>Clostridia</taxon>
        <taxon>Eubacteriales</taxon>
        <taxon>Oscillospiraceae</taxon>
        <taxon>Ructibacterium</taxon>
    </lineage>
</organism>
<evidence type="ECO:0000313" key="9">
    <source>
        <dbReference type="Proteomes" id="UP000806542"/>
    </source>
</evidence>
<evidence type="ECO:0000256" key="4">
    <source>
        <dbReference type="ARBA" id="ARBA00022692"/>
    </source>
</evidence>
<feature type="transmembrane region" description="Helical" evidence="7">
    <location>
        <begin position="301"/>
        <end position="322"/>
    </location>
</feature>
<keyword evidence="9" id="KW-1185">Reference proteome</keyword>
<feature type="transmembrane region" description="Helical" evidence="7">
    <location>
        <begin position="105"/>
        <end position="130"/>
    </location>
</feature>
<dbReference type="SUPFAM" id="SSF103473">
    <property type="entry name" value="MFS general substrate transporter"/>
    <property type="match status" value="1"/>
</dbReference>
<dbReference type="PANTHER" id="PTHR23514:SF3">
    <property type="entry name" value="BYPASS OF STOP CODON PROTEIN 6"/>
    <property type="match status" value="1"/>
</dbReference>
<feature type="transmembrane region" description="Helical" evidence="7">
    <location>
        <begin position="334"/>
        <end position="358"/>
    </location>
</feature>
<protein>
    <submittedName>
        <fullName evidence="8">MFS transporter</fullName>
    </submittedName>
</protein>
<evidence type="ECO:0000256" key="6">
    <source>
        <dbReference type="ARBA" id="ARBA00023136"/>
    </source>
</evidence>
<keyword evidence="5 7" id="KW-1133">Transmembrane helix</keyword>
<dbReference type="AlphaFoldDB" id="A0A9D5M4U2"/>
<comment type="caution">
    <text evidence="8">The sequence shown here is derived from an EMBL/GenBank/DDBJ whole genome shotgun (WGS) entry which is preliminary data.</text>
</comment>
<evidence type="ECO:0000256" key="5">
    <source>
        <dbReference type="ARBA" id="ARBA00022989"/>
    </source>
</evidence>
<sequence length="413" mass="44716">MNQPSFHRTRLACWTVNLSMSVVAMLPPLLFTAFYQLYQISYFQLGALVLINFCTQLLIDLLLSFYGHKYNLTKTIKLIPVLTAAGLLLYAVLPTVFPNTAYGGLVIGTIFFSASGGLAEVLISPIIAAIPSDNPEREMSRLHAVYAWGVVGVVIISTCFLQKFGKASWPWLTGFWTLLPVIAAVLFSRAPIPDMQTPQKTSQVFRLLFSRDFLLCFFCIFSGGASECIMSQWASSYLEQAFLLPKVWGDLLGVALFAVMLGIGRSAYAKYGKNLSKTLMFSATGALLCYLSAALTNHPLLALAACALTGLFTAMLWPGSLLTASGRFPASGVAVFALMAAGGDLGAAAGPQLLGAIVDFLLQNPAVSTFAESWKLSALQFSMKAGLLFCSIFPLTAVCFFTTAKRRFTENPQ</sequence>
<gene>
    <name evidence="8" type="ORF">INF28_03190</name>
</gene>
<feature type="transmembrane region" description="Helical" evidence="7">
    <location>
        <begin position="279"/>
        <end position="295"/>
    </location>
</feature>
<evidence type="ECO:0000313" key="8">
    <source>
        <dbReference type="EMBL" id="MBE5039467.1"/>
    </source>
</evidence>
<dbReference type="PANTHER" id="PTHR23514">
    <property type="entry name" value="BYPASS OF STOP CODON PROTEIN 6"/>
    <property type="match status" value="1"/>
</dbReference>
<keyword evidence="4 7" id="KW-0812">Transmembrane</keyword>
<name>A0A9D5M4U2_9FIRM</name>
<feature type="transmembrane region" description="Helical" evidence="7">
    <location>
        <begin position="142"/>
        <end position="165"/>
    </location>
</feature>
<feature type="transmembrane region" description="Helical" evidence="7">
    <location>
        <begin position="41"/>
        <end position="63"/>
    </location>
</feature>